<evidence type="ECO:0000256" key="4">
    <source>
        <dbReference type="ARBA" id="ARBA00022837"/>
    </source>
</evidence>
<feature type="domain" description="Cadherin" evidence="10">
    <location>
        <begin position="501"/>
        <end position="608"/>
    </location>
</feature>
<dbReference type="OrthoDB" id="6162519at2759"/>
<evidence type="ECO:0000256" key="6">
    <source>
        <dbReference type="ARBA" id="ARBA00023136"/>
    </source>
</evidence>
<dbReference type="EMBL" id="UYJE01001013">
    <property type="protein sequence ID" value="VDH98368.1"/>
    <property type="molecule type" value="Genomic_DNA"/>
</dbReference>
<evidence type="ECO:0000256" key="2">
    <source>
        <dbReference type="ARBA" id="ARBA00022692"/>
    </source>
</evidence>
<dbReference type="CDD" id="cd11304">
    <property type="entry name" value="Cadherin_repeat"/>
    <property type="match status" value="5"/>
</dbReference>
<accession>A0A8B6C1Q7</accession>
<evidence type="ECO:0000313" key="11">
    <source>
        <dbReference type="EMBL" id="VDH98368.1"/>
    </source>
</evidence>
<dbReference type="Proteomes" id="UP000596742">
    <property type="component" value="Unassembled WGS sequence"/>
</dbReference>
<evidence type="ECO:0000313" key="12">
    <source>
        <dbReference type="Proteomes" id="UP000596742"/>
    </source>
</evidence>
<dbReference type="PANTHER" id="PTHR24028">
    <property type="entry name" value="CADHERIN-87A"/>
    <property type="match status" value="1"/>
</dbReference>
<keyword evidence="4 8" id="KW-0106">Calcium</keyword>
<protein>
    <recommendedName>
        <fullName evidence="10">Cadherin domain-containing protein</fullName>
    </recommendedName>
</protein>
<keyword evidence="7" id="KW-0325">Glycoprotein</keyword>
<evidence type="ECO:0000256" key="1">
    <source>
        <dbReference type="ARBA" id="ARBA00004167"/>
    </source>
</evidence>
<name>A0A8B6C1Q7_MYTGA</name>
<keyword evidence="3" id="KW-0677">Repeat</keyword>
<dbReference type="PROSITE" id="PS50268">
    <property type="entry name" value="CADHERIN_2"/>
    <property type="match status" value="5"/>
</dbReference>
<dbReference type="InterPro" id="IPR020894">
    <property type="entry name" value="Cadherin_CS"/>
</dbReference>
<reference evidence="11" key="1">
    <citation type="submission" date="2018-11" db="EMBL/GenBank/DDBJ databases">
        <authorList>
            <person name="Alioto T."/>
            <person name="Alioto T."/>
        </authorList>
    </citation>
    <scope>NUCLEOTIDE SEQUENCE</scope>
</reference>
<evidence type="ECO:0000259" key="10">
    <source>
        <dbReference type="PROSITE" id="PS50268"/>
    </source>
</evidence>
<keyword evidence="6 9" id="KW-0472">Membrane</keyword>
<sequence length="1011" mass="114282">MLSHNADCPDEAVFIKHTAAIATIYDNQTKGDLVYTYPKSLNSSLTFKRNCPGLIIQGNEIRLALTNVQLNDKCDEPFGECEIYCDITNSGKQIFGITYPGKIFLTKQLDYEDGDRNFDLDITLDNRNRTTKTTIRVNVIDVDDMDPVFDHDDFKLQISENVSYSMSWQKTTPVISAHDRDSGTGKQDIEFEVYDNNDKSVFDINRKTGEVKLFKIFDREPQSIYNFKIKVYQINDHRRSATANLNIIVSDTNDNKPIFDKSEYRANVDEHSSKGTLVLRVHASDKDSGNNAVVIYSIETIQSVFQINENSGEILVANSEKLDREVNETFILNIKATDSKKNDFYDQAVVTIKVLDKNDNGPVFTHNSYHFNSTGTYIIGQVKASDRDKEDNGKVVYTLESVQRNIKLDSNTGRLTMIGQLPTDTSIRIPGNRYEIINKNVPFTIDISSGIVRTGSLLDYDEGKQHFDLTIRVFNKEKNMIATIRLAIEVLDANDNSPEFSQHLYTFALPEDITADTVIGVVKATDKDTGNNSAIQYSLQSSIDSTTFLVGSNGNIRMKDSHNDMKSLYQITVVASDGGAPQLRSFAQILITRVSIVESQVKFGTPLVEKKLKEKKDDLERQIGAILKIKTHIEGVKGVKLKNQNQQISMILEHMSEIQALFGNQRTIYLPSLHREGIRAVEIALIAIGGVIFIASIILIIVVRKQWGLYTIKQRKFDRLHSNLIRKSSLYESQEIKVRLDDETSDYAGSLNTQEVEISQSSNAASLDATAFSNPVYESMHETTMTISPSTAAATNEALESLQDLAERLNIEDKPSNVDGTLEEHSEQTFVKSADGTQIVTSVETYDDIDMSGYSNFEINEQDNIPRIESSNLMKFESDQSLFDQDAENGEHKYEDQDNEPNIDYNDKQVRFSSIVLDTEDDVFHPLKEETITPAHFEYDSDRDDRESMGSSFPDLSKLMHHYSDETDRADEEIHSPMDFLKADEIRRTPTDNGTFHFGFRASKQDEITKF</sequence>
<feature type="domain" description="Cadherin" evidence="10">
    <location>
        <begin position="150"/>
        <end position="259"/>
    </location>
</feature>
<evidence type="ECO:0000256" key="9">
    <source>
        <dbReference type="SAM" id="Phobius"/>
    </source>
</evidence>
<dbReference type="FunFam" id="2.60.40.60:FF:000020">
    <property type="entry name" value="Dachsous cadherin-related 1b"/>
    <property type="match status" value="1"/>
</dbReference>
<dbReference type="GO" id="GO:0005509">
    <property type="term" value="F:calcium ion binding"/>
    <property type="evidence" value="ECO:0007669"/>
    <property type="project" value="UniProtKB-UniRule"/>
</dbReference>
<evidence type="ECO:0000256" key="5">
    <source>
        <dbReference type="ARBA" id="ARBA00022989"/>
    </source>
</evidence>
<dbReference type="AlphaFoldDB" id="A0A8B6C1Q7"/>
<dbReference type="SUPFAM" id="SSF49313">
    <property type="entry name" value="Cadherin-like"/>
    <property type="match status" value="4"/>
</dbReference>
<dbReference type="InterPro" id="IPR015919">
    <property type="entry name" value="Cadherin-like_sf"/>
</dbReference>
<evidence type="ECO:0000256" key="3">
    <source>
        <dbReference type="ARBA" id="ARBA00022737"/>
    </source>
</evidence>
<comment type="subcellular location">
    <subcellularLocation>
        <location evidence="1">Membrane</location>
        <topology evidence="1">Single-pass membrane protein</topology>
    </subcellularLocation>
</comment>
<dbReference type="Pfam" id="PF00028">
    <property type="entry name" value="Cadherin"/>
    <property type="match status" value="3"/>
</dbReference>
<organism evidence="11 12">
    <name type="scientific">Mytilus galloprovincialis</name>
    <name type="common">Mediterranean mussel</name>
    <dbReference type="NCBI Taxonomy" id="29158"/>
    <lineage>
        <taxon>Eukaryota</taxon>
        <taxon>Metazoa</taxon>
        <taxon>Spiralia</taxon>
        <taxon>Lophotrochozoa</taxon>
        <taxon>Mollusca</taxon>
        <taxon>Bivalvia</taxon>
        <taxon>Autobranchia</taxon>
        <taxon>Pteriomorphia</taxon>
        <taxon>Mytilida</taxon>
        <taxon>Mytiloidea</taxon>
        <taxon>Mytilidae</taxon>
        <taxon>Mytilinae</taxon>
        <taxon>Mytilus</taxon>
    </lineage>
</organism>
<feature type="domain" description="Cadherin" evidence="10">
    <location>
        <begin position="375"/>
        <end position="500"/>
    </location>
</feature>
<dbReference type="SMART" id="SM00112">
    <property type="entry name" value="CA"/>
    <property type="match status" value="5"/>
</dbReference>
<dbReference type="PANTHER" id="PTHR24028:SF263">
    <property type="entry name" value="CADHERIN-RELATED FAMILY MEMBER 1"/>
    <property type="match status" value="1"/>
</dbReference>
<dbReference type="GO" id="GO:0007156">
    <property type="term" value="P:homophilic cell adhesion via plasma membrane adhesion molecules"/>
    <property type="evidence" value="ECO:0007669"/>
    <property type="project" value="InterPro"/>
</dbReference>
<gene>
    <name evidence="11" type="ORF">MGAL_10B077750</name>
</gene>
<keyword evidence="12" id="KW-1185">Reference proteome</keyword>
<comment type="caution">
    <text evidence="11">The sequence shown here is derived from an EMBL/GenBank/DDBJ whole genome shotgun (WGS) entry which is preliminary data.</text>
</comment>
<dbReference type="Gene3D" id="2.60.40.60">
    <property type="entry name" value="Cadherins"/>
    <property type="match status" value="6"/>
</dbReference>
<feature type="domain" description="Cadherin" evidence="10">
    <location>
        <begin position="95"/>
        <end position="149"/>
    </location>
</feature>
<proteinExistence type="predicted"/>
<dbReference type="InterPro" id="IPR050174">
    <property type="entry name" value="Protocadherin/Cadherin-CA"/>
</dbReference>
<evidence type="ECO:0000256" key="8">
    <source>
        <dbReference type="PROSITE-ProRule" id="PRU00043"/>
    </source>
</evidence>
<dbReference type="PROSITE" id="PS00232">
    <property type="entry name" value="CADHERIN_1"/>
    <property type="match status" value="3"/>
</dbReference>
<dbReference type="InterPro" id="IPR002126">
    <property type="entry name" value="Cadherin-like_dom"/>
</dbReference>
<dbReference type="GO" id="GO:0005886">
    <property type="term" value="C:plasma membrane"/>
    <property type="evidence" value="ECO:0007669"/>
    <property type="project" value="InterPro"/>
</dbReference>
<feature type="domain" description="Cadherin" evidence="10">
    <location>
        <begin position="260"/>
        <end position="364"/>
    </location>
</feature>
<keyword evidence="5 9" id="KW-1133">Transmembrane helix</keyword>
<dbReference type="PRINTS" id="PR00205">
    <property type="entry name" value="CADHERIN"/>
</dbReference>
<feature type="transmembrane region" description="Helical" evidence="9">
    <location>
        <begin position="683"/>
        <end position="703"/>
    </location>
</feature>
<keyword evidence="2 9" id="KW-0812">Transmembrane</keyword>
<evidence type="ECO:0000256" key="7">
    <source>
        <dbReference type="ARBA" id="ARBA00023180"/>
    </source>
</evidence>